<keyword evidence="4 5" id="KW-0472">Membrane</keyword>
<feature type="domain" description="O-antigen ligase-related" evidence="6">
    <location>
        <begin position="208"/>
        <end position="366"/>
    </location>
</feature>
<accession>A0ABP6SBB5</accession>
<evidence type="ECO:0000256" key="4">
    <source>
        <dbReference type="ARBA" id="ARBA00023136"/>
    </source>
</evidence>
<comment type="subcellular location">
    <subcellularLocation>
        <location evidence="1">Membrane</location>
        <topology evidence="1">Multi-pass membrane protein</topology>
    </subcellularLocation>
</comment>
<keyword evidence="2 5" id="KW-0812">Transmembrane</keyword>
<feature type="transmembrane region" description="Helical" evidence="5">
    <location>
        <begin position="131"/>
        <end position="152"/>
    </location>
</feature>
<organism evidence="7 8">
    <name type="scientific">Streptomyces sannanensis</name>
    <dbReference type="NCBI Taxonomy" id="285536"/>
    <lineage>
        <taxon>Bacteria</taxon>
        <taxon>Bacillati</taxon>
        <taxon>Actinomycetota</taxon>
        <taxon>Actinomycetes</taxon>
        <taxon>Kitasatosporales</taxon>
        <taxon>Streptomycetaceae</taxon>
        <taxon>Streptomyces</taxon>
    </lineage>
</organism>
<evidence type="ECO:0000313" key="7">
    <source>
        <dbReference type="EMBL" id="GAA3372623.1"/>
    </source>
</evidence>
<dbReference type="Pfam" id="PF04932">
    <property type="entry name" value="Wzy_C"/>
    <property type="match status" value="1"/>
</dbReference>
<dbReference type="RefSeq" id="WP_425586197.1">
    <property type="nucleotide sequence ID" value="NZ_BAAAYL010000001.1"/>
</dbReference>
<proteinExistence type="predicted"/>
<evidence type="ECO:0000259" key="6">
    <source>
        <dbReference type="Pfam" id="PF04932"/>
    </source>
</evidence>
<dbReference type="PANTHER" id="PTHR37422:SF13">
    <property type="entry name" value="LIPOPOLYSACCHARIDE BIOSYNTHESIS PROTEIN PA4999-RELATED"/>
    <property type="match status" value="1"/>
</dbReference>
<evidence type="ECO:0000313" key="8">
    <source>
        <dbReference type="Proteomes" id="UP001499990"/>
    </source>
</evidence>
<protein>
    <submittedName>
        <fullName evidence="7">O-antigen ligase family protein</fullName>
    </submittedName>
</protein>
<feature type="transmembrane region" description="Helical" evidence="5">
    <location>
        <begin position="414"/>
        <end position="435"/>
    </location>
</feature>
<name>A0ABP6SBB5_9ACTN</name>
<feature type="transmembrane region" description="Helical" evidence="5">
    <location>
        <begin position="78"/>
        <end position="99"/>
    </location>
</feature>
<dbReference type="GO" id="GO:0016874">
    <property type="term" value="F:ligase activity"/>
    <property type="evidence" value="ECO:0007669"/>
    <property type="project" value="UniProtKB-KW"/>
</dbReference>
<evidence type="ECO:0000256" key="1">
    <source>
        <dbReference type="ARBA" id="ARBA00004141"/>
    </source>
</evidence>
<feature type="transmembrane region" description="Helical" evidence="5">
    <location>
        <begin position="247"/>
        <end position="269"/>
    </location>
</feature>
<dbReference type="PANTHER" id="PTHR37422">
    <property type="entry name" value="TEICHURONIC ACID BIOSYNTHESIS PROTEIN TUAE"/>
    <property type="match status" value="1"/>
</dbReference>
<dbReference type="InterPro" id="IPR051533">
    <property type="entry name" value="WaaL-like"/>
</dbReference>
<sequence>MIHAPSVPLPRWPRLAHTDAPLIPALAVVALLAVPAEPDAATGSTGATLADAASAVLVAHCVLRLLRDRRRPLTRTAAVLLGLPVIGITAAVFGSAGPATGLAGAVRHLQIFVLVPAALLLLLRDRRDARLVAAAVVALALAEGAVGVHQYVTGTGASYMGQDIRAVGTFGATDVMGMAAVVGYGLVCALGLALAPRSRGQRRAALLCAALLVLPLVLSFSRGAWLATAAACTAQLLLAGRRISVPALAAGTAAAVVLVVGLGVGTGLLRERVASITQVTDAPDRSVTDRYTMWVASIGMWREAPVTGVGLKGFPAYRDSHASLALSSGGDTAGAGAVFRRQPLLSPHNMYLLILSEQGLLGLTALLGSWLALLTLGLRRLSRTVRGKDCGLIACGLLIWQLVDFLYADIGGPSTVLTAIGLGLAAWWALAGTAAP</sequence>
<keyword evidence="3 5" id="KW-1133">Transmembrane helix</keyword>
<comment type="caution">
    <text evidence="7">The sequence shown here is derived from an EMBL/GenBank/DDBJ whole genome shotgun (WGS) entry which is preliminary data.</text>
</comment>
<feature type="transmembrane region" description="Helical" evidence="5">
    <location>
        <begin position="172"/>
        <end position="194"/>
    </location>
</feature>
<dbReference type="InterPro" id="IPR007016">
    <property type="entry name" value="O-antigen_ligase-rel_domated"/>
</dbReference>
<dbReference type="Proteomes" id="UP001499990">
    <property type="component" value="Unassembled WGS sequence"/>
</dbReference>
<feature type="transmembrane region" description="Helical" evidence="5">
    <location>
        <begin position="105"/>
        <end position="124"/>
    </location>
</feature>
<feature type="transmembrane region" description="Helical" evidence="5">
    <location>
        <begin position="359"/>
        <end position="378"/>
    </location>
</feature>
<evidence type="ECO:0000256" key="3">
    <source>
        <dbReference type="ARBA" id="ARBA00022989"/>
    </source>
</evidence>
<feature type="transmembrane region" description="Helical" evidence="5">
    <location>
        <begin position="46"/>
        <end position="66"/>
    </location>
</feature>
<reference evidence="8" key="1">
    <citation type="journal article" date="2019" name="Int. J. Syst. Evol. Microbiol.">
        <title>The Global Catalogue of Microorganisms (GCM) 10K type strain sequencing project: providing services to taxonomists for standard genome sequencing and annotation.</title>
        <authorList>
            <consortium name="The Broad Institute Genomics Platform"/>
            <consortium name="The Broad Institute Genome Sequencing Center for Infectious Disease"/>
            <person name="Wu L."/>
            <person name="Ma J."/>
        </authorList>
    </citation>
    <scope>NUCLEOTIDE SEQUENCE [LARGE SCALE GENOMIC DNA]</scope>
    <source>
        <strain evidence="8">JCM 9651</strain>
    </source>
</reference>
<keyword evidence="7" id="KW-0436">Ligase</keyword>
<gene>
    <name evidence="7" type="ORF">GCM10020367_28260</name>
</gene>
<evidence type="ECO:0000256" key="2">
    <source>
        <dbReference type="ARBA" id="ARBA00022692"/>
    </source>
</evidence>
<keyword evidence="8" id="KW-1185">Reference proteome</keyword>
<evidence type="ECO:0000256" key="5">
    <source>
        <dbReference type="SAM" id="Phobius"/>
    </source>
</evidence>
<dbReference type="EMBL" id="BAAAYL010000001">
    <property type="protein sequence ID" value="GAA3372623.1"/>
    <property type="molecule type" value="Genomic_DNA"/>
</dbReference>
<feature type="transmembrane region" description="Helical" evidence="5">
    <location>
        <begin position="206"/>
        <end position="227"/>
    </location>
</feature>